<dbReference type="GeneID" id="95553896"/>
<evidence type="ECO:0000313" key="1">
    <source>
        <dbReference type="EMBL" id="SMF28860.1"/>
    </source>
</evidence>
<reference evidence="2" key="1">
    <citation type="submission" date="2017-04" db="EMBL/GenBank/DDBJ databases">
        <authorList>
            <person name="Varghese N."/>
            <person name="Submissions S."/>
        </authorList>
    </citation>
    <scope>NUCLEOTIDE SEQUENCE [LARGE SCALE GENOMIC DNA]</scope>
    <source>
        <strain evidence="2">Ballard 720</strain>
    </source>
</reference>
<dbReference type="RefSeq" id="WP_139831148.1">
    <property type="nucleotide sequence ID" value="NZ_BSQD01000004.1"/>
</dbReference>
<name>A0A1X7E7N5_TRICW</name>
<dbReference type="Proteomes" id="UP000192911">
    <property type="component" value="Unassembled WGS sequence"/>
</dbReference>
<sequence>MPWDMNKCQWGVPPGFTNADAALAVTNADFSNAVFVQTSGTGVTKKAYTYYEVNGFRICVVGDVHKNDVSGQWNIAGNSFIPGWTGWSLQTPAAQVAVIGPLQDGGAFPDDDRYPHPVI</sequence>
<protein>
    <submittedName>
        <fullName evidence="1">Uncharacterized protein</fullName>
    </submittedName>
</protein>
<proteinExistence type="predicted"/>
<organism evidence="1 2">
    <name type="scientific">Trinickia caryophylli</name>
    <name type="common">Paraburkholderia caryophylli</name>
    <dbReference type="NCBI Taxonomy" id="28094"/>
    <lineage>
        <taxon>Bacteria</taxon>
        <taxon>Pseudomonadati</taxon>
        <taxon>Pseudomonadota</taxon>
        <taxon>Betaproteobacteria</taxon>
        <taxon>Burkholderiales</taxon>
        <taxon>Burkholderiaceae</taxon>
        <taxon>Trinickia</taxon>
    </lineage>
</organism>
<dbReference type="EMBL" id="FXAH01000005">
    <property type="protein sequence ID" value="SMF28860.1"/>
    <property type="molecule type" value="Genomic_DNA"/>
</dbReference>
<gene>
    <name evidence="1" type="ORF">SAMN06295900_10520</name>
</gene>
<keyword evidence="2" id="KW-1185">Reference proteome</keyword>
<dbReference type="AlphaFoldDB" id="A0A1X7E7N5"/>
<evidence type="ECO:0000313" key="2">
    <source>
        <dbReference type="Proteomes" id="UP000192911"/>
    </source>
</evidence>
<dbReference type="OrthoDB" id="9255774at2"/>
<accession>A0A1X7E7N5</accession>